<sequence length="235" mass="27208">SFLRQQQTAMRLFKLFGTEKYLRWASVCIELQNGALETSALMAQGDDIPPVEAGFCRLLQLASMVLEKDSEPEVMNQKCLFQYLRVLRRLGRHKTIIKVLQARRDSDPELQFILAKSLHTLEMYNHASTILKNLMETRNADDWRYLKIFVEAQMAFNSQFEGDSATAVLRALRHLGKRGPWLGELYATSLMRLEPDSHVMEYFKNFGHKRSFFADVEASLFRVGNPENLLRVMEV</sequence>
<dbReference type="AlphaFoldDB" id="A0A0J8AHC2"/>
<protein>
    <submittedName>
        <fullName evidence="1">Uncharacterized protein</fullName>
    </submittedName>
</protein>
<dbReference type="Proteomes" id="UP000035740">
    <property type="component" value="Unassembled WGS sequence"/>
</dbReference>
<name>A0A0J8AHC2_BETVV</name>
<dbReference type="EMBL" id="KQ105428">
    <property type="protein sequence ID" value="KMS87856.1"/>
    <property type="molecule type" value="Genomic_DNA"/>
</dbReference>
<gene>
    <name evidence="1" type="ORF">BVRB_033550</name>
</gene>
<reference evidence="1 2" key="1">
    <citation type="journal article" date="2014" name="Nature">
        <title>The genome of the recently domesticated crop plant sugar beet (Beta vulgaris).</title>
        <authorList>
            <person name="Dohm J.C."/>
            <person name="Minoche A.E."/>
            <person name="Holtgrawe D."/>
            <person name="Capella-Gutierrez S."/>
            <person name="Zakrzewski F."/>
            <person name="Tafer H."/>
            <person name="Rupp O."/>
            <person name="Sorensen T.R."/>
            <person name="Stracke R."/>
            <person name="Reinhardt R."/>
            <person name="Goesmann A."/>
            <person name="Kraft T."/>
            <person name="Schulz B."/>
            <person name="Stadler P.F."/>
            <person name="Schmidt T."/>
            <person name="Gabaldon T."/>
            <person name="Lehrach H."/>
            <person name="Weisshaar B."/>
            <person name="Himmelbauer H."/>
        </authorList>
    </citation>
    <scope>NUCLEOTIDE SEQUENCE [LARGE SCALE GENOMIC DNA]</scope>
    <source>
        <tissue evidence="1">Taproot</tissue>
    </source>
</reference>
<keyword evidence="2" id="KW-1185">Reference proteome</keyword>
<dbReference type="Gene3D" id="1.25.40.10">
    <property type="entry name" value="Tetratricopeptide repeat domain"/>
    <property type="match status" value="1"/>
</dbReference>
<feature type="non-terminal residue" evidence="1">
    <location>
        <position position="235"/>
    </location>
</feature>
<organism evidence="1 2">
    <name type="scientific">Beta vulgaris subsp. vulgaris</name>
    <name type="common">Beet</name>
    <dbReference type="NCBI Taxonomy" id="3555"/>
    <lineage>
        <taxon>Eukaryota</taxon>
        <taxon>Viridiplantae</taxon>
        <taxon>Streptophyta</taxon>
        <taxon>Embryophyta</taxon>
        <taxon>Tracheophyta</taxon>
        <taxon>Spermatophyta</taxon>
        <taxon>Magnoliopsida</taxon>
        <taxon>eudicotyledons</taxon>
        <taxon>Gunneridae</taxon>
        <taxon>Pentapetalae</taxon>
        <taxon>Caryophyllales</taxon>
        <taxon>Chenopodiaceae</taxon>
        <taxon>Betoideae</taxon>
        <taxon>Beta</taxon>
    </lineage>
</organism>
<dbReference type="InterPro" id="IPR011990">
    <property type="entry name" value="TPR-like_helical_dom_sf"/>
</dbReference>
<evidence type="ECO:0000313" key="1">
    <source>
        <dbReference type="EMBL" id="KMS87856.1"/>
    </source>
</evidence>
<evidence type="ECO:0000313" key="2">
    <source>
        <dbReference type="Proteomes" id="UP000035740"/>
    </source>
</evidence>
<feature type="non-terminal residue" evidence="1">
    <location>
        <position position="1"/>
    </location>
</feature>
<proteinExistence type="predicted"/>
<accession>A0A0J8AHC2</accession>